<keyword evidence="2" id="KW-0479">Metal-binding</keyword>
<keyword evidence="7" id="KW-0862">Zinc</keyword>
<proteinExistence type="inferred from homology"/>
<evidence type="ECO:0000256" key="1">
    <source>
        <dbReference type="ARBA" id="ARBA00007025"/>
    </source>
</evidence>
<evidence type="ECO:0000313" key="15">
    <source>
        <dbReference type="Proteomes" id="UP001446871"/>
    </source>
</evidence>
<evidence type="ECO:0000259" key="12">
    <source>
        <dbReference type="PROSITE" id="PS51192"/>
    </source>
</evidence>
<dbReference type="SMART" id="SM00184">
    <property type="entry name" value="RING"/>
    <property type="match status" value="1"/>
</dbReference>
<dbReference type="InterPro" id="IPR027417">
    <property type="entry name" value="P-loop_NTPase"/>
</dbReference>
<dbReference type="Gene3D" id="3.40.50.300">
    <property type="entry name" value="P-loop containing nucleotide triphosphate hydrolases"/>
    <property type="match status" value="1"/>
</dbReference>
<feature type="region of interest" description="Disordered" evidence="10">
    <location>
        <begin position="1"/>
        <end position="216"/>
    </location>
</feature>
<dbReference type="Pfam" id="PF13445">
    <property type="entry name" value="zf-RING_UBOX"/>
    <property type="match status" value="1"/>
</dbReference>
<dbReference type="InterPro" id="IPR038718">
    <property type="entry name" value="SNF2-like_sf"/>
</dbReference>
<evidence type="ECO:0000313" key="14">
    <source>
        <dbReference type="EMBL" id="KAK8072305.1"/>
    </source>
</evidence>
<feature type="region of interest" description="Disordered" evidence="10">
    <location>
        <begin position="758"/>
        <end position="851"/>
    </location>
</feature>
<evidence type="ECO:0000259" key="13">
    <source>
        <dbReference type="PROSITE" id="PS51194"/>
    </source>
</evidence>
<feature type="compositionally biased region" description="Basic and acidic residues" evidence="10">
    <location>
        <begin position="1"/>
        <end position="11"/>
    </location>
</feature>
<dbReference type="Gene3D" id="3.40.50.10810">
    <property type="entry name" value="Tandem AAA-ATPase domain"/>
    <property type="match status" value="1"/>
</dbReference>
<evidence type="ECO:0000256" key="6">
    <source>
        <dbReference type="ARBA" id="ARBA00022806"/>
    </source>
</evidence>
<protein>
    <submittedName>
        <fullName evidence="14">Uncharacterized protein</fullName>
    </submittedName>
</protein>
<feature type="compositionally biased region" description="Basic and acidic residues" evidence="10">
    <location>
        <begin position="85"/>
        <end position="98"/>
    </location>
</feature>
<feature type="compositionally biased region" description="Acidic residues" evidence="10">
    <location>
        <begin position="159"/>
        <end position="169"/>
    </location>
</feature>
<feature type="compositionally biased region" description="Basic residues" evidence="10">
    <location>
        <begin position="828"/>
        <end position="843"/>
    </location>
</feature>
<dbReference type="InterPro" id="IPR014001">
    <property type="entry name" value="Helicase_ATP-bd"/>
</dbReference>
<dbReference type="PROSITE" id="PS50089">
    <property type="entry name" value="ZF_RING_2"/>
    <property type="match status" value="1"/>
</dbReference>
<dbReference type="PROSITE" id="PS51192">
    <property type="entry name" value="HELICASE_ATP_BIND_1"/>
    <property type="match status" value="1"/>
</dbReference>
<accession>A0ABR1VQ01</accession>
<evidence type="ECO:0000256" key="9">
    <source>
        <dbReference type="PROSITE-ProRule" id="PRU00175"/>
    </source>
</evidence>
<dbReference type="Gene3D" id="3.30.40.10">
    <property type="entry name" value="Zinc/RING finger domain, C3HC4 (zinc finger)"/>
    <property type="match status" value="1"/>
</dbReference>
<comment type="similarity">
    <text evidence="1">Belongs to the SNF2/RAD54 helicase family.</text>
</comment>
<feature type="domain" description="Helicase C-terminal" evidence="13">
    <location>
        <begin position="887"/>
        <end position="1043"/>
    </location>
</feature>
<evidence type="ECO:0000256" key="10">
    <source>
        <dbReference type="SAM" id="MobiDB-lite"/>
    </source>
</evidence>
<feature type="domain" description="RING-type" evidence="11">
    <location>
        <begin position="681"/>
        <end position="729"/>
    </location>
</feature>
<keyword evidence="4 9" id="KW-0863">Zinc-finger</keyword>
<dbReference type="Pfam" id="PF00176">
    <property type="entry name" value="SNF2-rel_dom"/>
    <property type="match status" value="1"/>
</dbReference>
<name>A0ABR1VQ01_9PEZI</name>
<dbReference type="InterPro" id="IPR050628">
    <property type="entry name" value="SNF2_RAD54_helicase_TF"/>
</dbReference>
<comment type="caution">
    <text evidence="14">The sequence shown here is derived from an EMBL/GenBank/DDBJ whole genome shotgun (WGS) entry which is preliminary data.</text>
</comment>
<dbReference type="SMART" id="SM00487">
    <property type="entry name" value="DEXDc"/>
    <property type="match status" value="1"/>
</dbReference>
<dbReference type="InterPro" id="IPR013083">
    <property type="entry name" value="Znf_RING/FYVE/PHD"/>
</dbReference>
<dbReference type="Pfam" id="PF00271">
    <property type="entry name" value="Helicase_C"/>
    <property type="match status" value="1"/>
</dbReference>
<evidence type="ECO:0000256" key="4">
    <source>
        <dbReference type="ARBA" id="ARBA00022771"/>
    </source>
</evidence>
<evidence type="ECO:0000259" key="11">
    <source>
        <dbReference type="PROSITE" id="PS50089"/>
    </source>
</evidence>
<evidence type="ECO:0000256" key="5">
    <source>
        <dbReference type="ARBA" id="ARBA00022801"/>
    </source>
</evidence>
<reference evidence="14 15" key="1">
    <citation type="submission" date="2023-01" db="EMBL/GenBank/DDBJ databases">
        <title>Analysis of 21 Apiospora genomes using comparative genomics revels a genus with tremendous synthesis potential of carbohydrate active enzymes and secondary metabolites.</title>
        <authorList>
            <person name="Sorensen T."/>
        </authorList>
    </citation>
    <scope>NUCLEOTIDE SEQUENCE [LARGE SCALE GENOMIC DNA]</scope>
    <source>
        <strain evidence="14 15">CBS 83171</strain>
    </source>
</reference>
<feature type="compositionally biased region" description="Acidic residues" evidence="10">
    <location>
        <begin position="765"/>
        <end position="794"/>
    </location>
</feature>
<dbReference type="CDD" id="cd18793">
    <property type="entry name" value="SF2_C_SNF"/>
    <property type="match status" value="1"/>
</dbReference>
<gene>
    <name evidence="14" type="ORF">PG996_005653</name>
</gene>
<evidence type="ECO:0000256" key="3">
    <source>
        <dbReference type="ARBA" id="ARBA00022741"/>
    </source>
</evidence>
<dbReference type="InterPro" id="IPR027370">
    <property type="entry name" value="Znf-RING_euk"/>
</dbReference>
<dbReference type="InterPro" id="IPR001841">
    <property type="entry name" value="Znf_RING"/>
</dbReference>
<dbReference type="PANTHER" id="PTHR45626:SF16">
    <property type="entry name" value="ATP-DEPENDENT HELICASE ULS1"/>
    <property type="match status" value="1"/>
</dbReference>
<keyword evidence="6" id="KW-0347">Helicase</keyword>
<dbReference type="EMBL" id="JAQQWM010000003">
    <property type="protein sequence ID" value="KAK8072305.1"/>
    <property type="molecule type" value="Genomic_DNA"/>
</dbReference>
<dbReference type="SUPFAM" id="SSF52540">
    <property type="entry name" value="P-loop containing nucleoside triphosphate hydrolases"/>
    <property type="match status" value="2"/>
</dbReference>
<organism evidence="14 15">
    <name type="scientific">Apiospora saccharicola</name>
    <dbReference type="NCBI Taxonomy" id="335842"/>
    <lineage>
        <taxon>Eukaryota</taxon>
        <taxon>Fungi</taxon>
        <taxon>Dikarya</taxon>
        <taxon>Ascomycota</taxon>
        <taxon>Pezizomycotina</taxon>
        <taxon>Sordariomycetes</taxon>
        <taxon>Xylariomycetidae</taxon>
        <taxon>Amphisphaeriales</taxon>
        <taxon>Apiosporaceae</taxon>
        <taxon>Apiospora</taxon>
    </lineage>
</organism>
<dbReference type="SUPFAM" id="SSF57850">
    <property type="entry name" value="RING/U-box"/>
    <property type="match status" value="1"/>
</dbReference>
<sequence length="1057" mass="119335">MAGSSSDEHPSARRTFPVPNHGSVSGAPFHGENLWDDTSNNEYTRKRTYSTHIDHGSPSMPDQKAARFGNEESAWEEELFGTDEYEQRELAFRQRQEQEEQDAAFARMIQDQEDEAQGSFLPNEFESASGRSGQSQRRSTDSPASSEPRANRMPGSWEIGDDNFIDLTDDQPTNGFVPSSSARDVHSRDLSHHAAVQRQRLETNSPFPGPSDSRRRPGFVANGIANPLANGAHNSVYRPGTSSLADIVQRTNNYDYSSGTNEYGDPLDNRIVTPYGYDEESDQVKALLTNNISTEASTADGDSTPPALKEPLYKHQQIALRWMKGMEADEHKRGGILADDMGLGKTISTLALIVQGRVPASKNSPGLAGTNVVVAPVSLLYQWEKEIESKLKYPYSLSVWNYHKKKLPYNELRKFDVVLTSYGKLGQEYKALDIFTKDKTDKGEALNKDILAEKFPFLCAKERFLRVICDEAQQIKNKATQMHQAVCRLPAEYRWCLSGTPMQNSVEEMGSLIHFLRIKPYDDPQEFKRKFNALYPRNKGGFENPEKVMKSLQVLLRAIMLRRTKTSTVDGEPIINLPPKTEITDHVVFTVDEQQYYDDLEHASRVEFSKYLRAGTIGKHYQYVLVKLLRLRQACCHPYLHITDLEFTNNDNSETNMAILAKEINSRRVDAIKEEDTPFLCPICYEYTWNPSILVPCGHYACHECLQLHANSSEQQQNEGGKPRCIICRAEFDMKKAITYNAFKSTFMPEIGDAEAEDAGANGEVDGEDDSNSEVDSDATDSDDGVDDDGDDVDDHGNLKDFIVDDDDDEYKPKPGKAKGESTSKAKSTSKGKKGKGRGKKKGKKEEDIQPHMLAKLRKDASRNADAHRRYLSYLTNIWLPSAKIDKCRQLIREIQETGEKTIVFSQWTLLLDLMEVPLKEDGLRFRRYDGGMSAKQRDEAIQEFTDNPRMKVMLTSLKAGNAGLNLVCASRVIIMDPFWNPFIEKQAVDRTYRIGQRNPVTVHRILVKGTVEDRIMELQEEKRNIVEGAMDEKVAKDLGRLSSNDLAYLFGVVPRR</sequence>
<keyword evidence="15" id="KW-1185">Reference proteome</keyword>
<feature type="domain" description="Helicase ATP-binding" evidence="12">
    <location>
        <begin position="326"/>
        <end position="519"/>
    </location>
</feature>
<dbReference type="Proteomes" id="UP001446871">
    <property type="component" value="Unassembled WGS sequence"/>
</dbReference>
<dbReference type="InterPro" id="IPR000330">
    <property type="entry name" value="SNF2_N"/>
</dbReference>
<evidence type="ECO:0000256" key="7">
    <source>
        <dbReference type="ARBA" id="ARBA00022833"/>
    </source>
</evidence>
<evidence type="ECO:0000256" key="2">
    <source>
        <dbReference type="ARBA" id="ARBA00022723"/>
    </source>
</evidence>
<dbReference type="SMART" id="SM00490">
    <property type="entry name" value="HELICc"/>
    <property type="match status" value="1"/>
</dbReference>
<feature type="compositionally biased region" description="Acidic residues" evidence="10">
    <location>
        <begin position="73"/>
        <end position="84"/>
    </location>
</feature>
<feature type="compositionally biased region" description="Basic and acidic residues" evidence="10">
    <location>
        <begin position="183"/>
        <end position="192"/>
    </location>
</feature>
<keyword evidence="5" id="KW-0378">Hydrolase</keyword>
<dbReference type="CDD" id="cd18008">
    <property type="entry name" value="DEXDc_SHPRH-like"/>
    <property type="match status" value="1"/>
</dbReference>
<feature type="compositionally biased region" description="Polar residues" evidence="10">
    <location>
        <begin position="170"/>
        <end position="182"/>
    </location>
</feature>
<evidence type="ECO:0000256" key="8">
    <source>
        <dbReference type="ARBA" id="ARBA00022840"/>
    </source>
</evidence>
<keyword evidence="3" id="KW-0547">Nucleotide-binding</keyword>
<dbReference type="InterPro" id="IPR049730">
    <property type="entry name" value="SNF2/RAD54-like_C"/>
</dbReference>
<dbReference type="PANTHER" id="PTHR45626">
    <property type="entry name" value="TRANSCRIPTION TERMINATION FACTOR 2-RELATED"/>
    <property type="match status" value="1"/>
</dbReference>
<dbReference type="InterPro" id="IPR001650">
    <property type="entry name" value="Helicase_C-like"/>
</dbReference>
<keyword evidence="8" id="KW-0067">ATP-binding</keyword>
<dbReference type="PROSITE" id="PS51194">
    <property type="entry name" value="HELICASE_CTER"/>
    <property type="match status" value="1"/>
</dbReference>